<dbReference type="RefSeq" id="WP_160895693.1">
    <property type="nucleotide sequence ID" value="NZ_WUMU01000019.1"/>
</dbReference>
<proteinExistence type="inferred from homology"/>
<dbReference type="EMBL" id="WUMU01000019">
    <property type="protein sequence ID" value="MXN19569.1"/>
    <property type="molecule type" value="Genomic_DNA"/>
</dbReference>
<dbReference type="Pfam" id="PF02361">
    <property type="entry name" value="CbiQ"/>
    <property type="match status" value="1"/>
</dbReference>
<feature type="transmembrane region" description="Helical" evidence="6">
    <location>
        <begin position="37"/>
        <end position="53"/>
    </location>
</feature>
<evidence type="ECO:0000256" key="2">
    <source>
        <dbReference type="ARBA" id="ARBA00008564"/>
    </source>
</evidence>
<evidence type="ECO:0000256" key="6">
    <source>
        <dbReference type="SAM" id="Phobius"/>
    </source>
</evidence>
<dbReference type="CDD" id="cd16914">
    <property type="entry name" value="EcfT"/>
    <property type="match status" value="1"/>
</dbReference>
<evidence type="ECO:0000256" key="3">
    <source>
        <dbReference type="ARBA" id="ARBA00022692"/>
    </source>
</evidence>
<sequence>MISLTSPVRTRAHGWPAGLKLGLLVAATVLLAAQDALAFHLCALAGTLGLYLLPGGRFFRAGLRALRGLWPVALIVLAWDGLTGDPLGGVVVVLRMVSAVALANLVTMTTRLSDMMEVVHWLGRPLARLGLNLRALEICLALVIRSIPALSEKAGLLRRSWQARAHRAPRWRLIPPLTLLALDDADHVAEALKARGGVAGPKTTKLP</sequence>
<dbReference type="GO" id="GO:0005886">
    <property type="term" value="C:plasma membrane"/>
    <property type="evidence" value="ECO:0007669"/>
    <property type="project" value="UniProtKB-ARBA"/>
</dbReference>
<feature type="transmembrane region" description="Helical" evidence="6">
    <location>
        <begin position="12"/>
        <end position="31"/>
    </location>
</feature>
<name>A0A6L7G6L0_9RHOB</name>
<reference evidence="7 8" key="1">
    <citation type="submission" date="2019-12" db="EMBL/GenBank/DDBJ databases">
        <authorList>
            <person name="Li M."/>
        </authorList>
    </citation>
    <scope>NUCLEOTIDE SEQUENCE [LARGE SCALE GENOMIC DNA]</scope>
    <source>
        <strain evidence="7 8">GBMRC 2024</strain>
    </source>
</reference>
<protein>
    <submittedName>
        <fullName evidence="7">Energy-coupling factor transporter transmembrane protein EcfT</fullName>
    </submittedName>
</protein>
<comment type="similarity">
    <text evidence="2">Belongs to the CbiQ family.</text>
</comment>
<evidence type="ECO:0000256" key="5">
    <source>
        <dbReference type="ARBA" id="ARBA00023136"/>
    </source>
</evidence>
<accession>A0A6L7G6L0</accession>
<evidence type="ECO:0000256" key="1">
    <source>
        <dbReference type="ARBA" id="ARBA00004141"/>
    </source>
</evidence>
<keyword evidence="8" id="KW-1185">Reference proteome</keyword>
<dbReference type="AlphaFoldDB" id="A0A6L7G6L0"/>
<evidence type="ECO:0000313" key="7">
    <source>
        <dbReference type="EMBL" id="MXN19569.1"/>
    </source>
</evidence>
<keyword evidence="4 6" id="KW-1133">Transmembrane helix</keyword>
<organism evidence="7 8">
    <name type="scientific">Pseudooceanicola albus</name>
    <dbReference type="NCBI Taxonomy" id="2692189"/>
    <lineage>
        <taxon>Bacteria</taxon>
        <taxon>Pseudomonadati</taxon>
        <taxon>Pseudomonadota</taxon>
        <taxon>Alphaproteobacteria</taxon>
        <taxon>Rhodobacterales</taxon>
        <taxon>Paracoccaceae</taxon>
        <taxon>Pseudooceanicola</taxon>
    </lineage>
</organism>
<dbReference type="InterPro" id="IPR003339">
    <property type="entry name" value="ABC/ECF_trnsptr_transmembrane"/>
</dbReference>
<comment type="subcellular location">
    <subcellularLocation>
        <location evidence="1">Membrane</location>
        <topology evidence="1">Multi-pass membrane protein</topology>
    </subcellularLocation>
</comment>
<evidence type="ECO:0000313" key="8">
    <source>
        <dbReference type="Proteomes" id="UP000477911"/>
    </source>
</evidence>
<dbReference type="Proteomes" id="UP000477911">
    <property type="component" value="Unassembled WGS sequence"/>
</dbReference>
<feature type="transmembrane region" description="Helical" evidence="6">
    <location>
        <begin position="88"/>
        <end position="106"/>
    </location>
</feature>
<keyword evidence="3 6" id="KW-0812">Transmembrane</keyword>
<keyword evidence="5 6" id="KW-0472">Membrane</keyword>
<gene>
    <name evidence="7" type="ORF">GR170_17185</name>
</gene>
<feature type="transmembrane region" description="Helical" evidence="6">
    <location>
        <begin position="65"/>
        <end position="82"/>
    </location>
</feature>
<comment type="caution">
    <text evidence="7">The sequence shown here is derived from an EMBL/GenBank/DDBJ whole genome shotgun (WGS) entry which is preliminary data.</text>
</comment>
<evidence type="ECO:0000256" key="4">
    <source>
        <dbReference type="ARBA" id="ARBA00022989"/>
    </source>
</evidence>